<evidence type="ECO:0000313" key="2">
    <source>
        <dbReference type="Proteomes" id="UP000000305"/>
    </source>
</evidence>
<sequence>MAPLLVIGLIQLANNNRDPSCKQLAEADTDIAFFLVRGQAEATWSNEKKT</sequence>
<gene>
    <name evidence="1" type="ORF">DAPPUDRAFT_233801</name>
</gene>
<dbReference type="HOGENOM" id="CLU_3126464_0_0_1"/>
<name>E9FVS0_DAPPU</name>
<dbReference type="Proteomes" id="UP000000305">
    <property type="component" value="Unassembled WGS sequence"/>
</dbReference>
<organism evidence="1 2">
    <name type="scientific">Daphnia pulex</name>
    <name type="common">Water flea</name>
    <dbReference type="NCBI Taxonomy" id="6669"/>
    <lineage>
        <taxon>Eukaryota</taxon>
        <taxon>Metazoa</taxon>
        <taxon>Ecdysozoa</taxon>
        <taxon>Arthropoda</taxon>
        <taxon>Crustacea</taxon>
        <taxon>Branchiopoda</taxon>
        <taxon>Diplostraca</taxon>
        <taxon>Cladocera</taxon>
        <taxon>Anomopoda</taxon>
        <taxon>Daphniidae</taxon>
        <taxon>Daphnia</taxon>
    </lineage>
</organism>
<dbReference type="KEGG" id="dpx:DAPPUDRAFT_233801"/>
<evidence type="ECO:0000313" key="1">
    <source>
        <dbReference type="EMBL" id="EFX88603.1"/>
    </source>
</evidence>
<dbReference type="InParanoid" id="E9FVS0"/>
<proteinExistence type="predicted"/>
<dbReference type="EMBL" id="GL732525">
    <property type="protein sequence ID" value="EFX88603.1"/>
    <property type="molecule type" value="Genomic_DNA"/>
</dbReference>
<keyword evidence="2" id="KW-1185">Reference proteome</keyword>
<protein>
    <submittedName>
        <fullName evidence="1">Uncharacterized protein</fullName>
    </submittedName>
</protein>
<accession>E9FVS0</accession>
<dbReference type="AlphaFoldDB" id="E9FVS0"/>
<reference evidence="1 2" key="1">
    <citation type="journal article" date="2011" name="Science">
        <title>The ecoresponsive genome of Daphnia pulex.</title>
        <authorList>
            <person name="Colbourne J.K."/>
            <person name="Pfrender M.E."/>
            <person name="Gilbert D."/>
            <person name="Thomas W.K."/>
            <person name="Tucker A."/>
            <person name="Oakley T.H."/>
            <person name="Tokishita S."/>
            <person name="Aerts A."/>
            <person name="Arnold G.J."/>
            <person name="Basu M.K."/>
            <person name="Bauer D.J."/>
            <person name="Caceres C.E."/>
            <person name="Carmel L."/>
            <person name="Casola C."/>
            <person name="Choi J.H."/>
            <person name="Detter J.C."/>
            <person name="Dong Q."/>
            <person name="Dusheyko S."/>
            <person name="Eads B.D."/>
            <person name="Frohlich T."/>
            <person name="Geiler-Samerotte K.A."/>
            <person name="Gerlach D."/>
            <person name="Hatcher P."/>
            <person name="Jogdeo S."/>
            <person name="Krijgsveld J."/>
            <person name="Kriventseva E.V."/>
            <person name="Kultz D."/>
            <person name="Laforsch C."/>
            <person name="Lindquist E."/>
            <person name="Lopez J."/>
            <person name="Manak J.R."/>
            <person name="Muller J."/>
            <person name="Pangilinan J."/>
            <person name="Patwardhan R.P."/>
            <person name="Pitluck S."/>
            <person name="Pritham E.J."/>
            <person name="Rechtsteiner A."/>
            <person name="Rho M."/>
            <person name="Rogozin I.B."/>
            <person name="Sakarya O."/>
            <person name="Salamov A."/>
            <person name="Schaack S."/>
            <person name="Shapiro H."/>
            <person name="Shiga Y."/>
            <person name="Skalitzky C."/>
            <person name="Smith Z."/>
            <person name="Souvorov A."/>
            <person name="Sung W."/>
            <person name="Tang Z."/>
            <person name="Tsuchiya D."/>
            <person name="Tu H."/>
            <person name="Vos H."/>
            <person name="Wang M."/>
            <person name="Wolf Y.I."/>
            <person name="Yamagata H."/>
            <person name="Yamada T."/>
            <person name="Ye Y."/>
            <person name="Shaw J.R."/>
            <person name="Andrews J."/>
            <person name="Crease T.J."/>
            <person name="Tang H."/>
            <person name="Lucas S.M."/>
            <person name="Robertson H.M."/>
            <person name="Bork P."/>
            <person name="Koonin E.V."/>
            <person name="Zdobnov E.M."/>
            <person name="Grigoriev I.V."/>
            <person name="Lynch M."/>
            <person name="Boore J.L."/>
        </authorList>
    </citation>
    <scope>NUCLEOTIDE SEQUENCE [LARGE SCALE GENOMIC DNA]</scope>
</reference>